<evidence type="ECO:0000259" key="5">
    <source>
        <dbReference type="PROSITE" id="PS50931"/>
    </source>
</evidence>
<dbReference type="Proteomes" id="UP001597251">
    <property type="component" value="Unassembled WGS sequence"/>
</dbReference>
<protein>
    <submittedName>
        <fullName evidence="6">LysR family transcriptional regulator</fullName>
    </submittedName>
</protein>
<organism evidence="6 7">
    <name type="scientific">Companilactobacillus keshanensis</name>
    <dbReference type="NCBI Taxonomy" id="2486003"/>
    <lineage>
        <taxon>Bacteria</taxon>
        <taxon>Bacillati</taxon>
        <taxon>Bacillota</taxon>
        <taxon>Bacilli</taxon>
        <taxon>Lactobacillales</taxon>
        <taxon>Lactobacillaceae</taxon>
        <taxon>Companilactobacillus</taxon>
    </lineage>
</organism>
<keyword evidence="2" id="KW-0805">Transcription regulation</keyword>
<dbReference type="Pfam" id="PF03466">
    <property type="entry name" value="LysR_substrate"/>
    <property type="match status" value="1"/>
</dbReference>
<dbReference type="InterPro" id="IPR000847">
    <property type="entry name" value="LysR_HTH_N"/>
</dbReference>
<comment type="caution">
    <text evidence="6">The sequence shown here is derived from an EMBL/GenBank/DDBJ whole genome shotgun (WGS) entry which is preliminary data.</text>
</comment>
<dbReference type="PANTHER" id="PTHR30126">
    <property type="entry name" value="HTH-TYPE TRANSCRIPTIONAL REGULATOR"/>
    <property type="match status" value="1"/>
</dbReference>
<gene>
    <name evidence="6" type="ORF">ACFQ42_10970</name>
</gene>
<evidence type="ECO:0000256" key="2">
    <source>
        <dbReference type="ARBA" id="ARBA00023015"/>
    </source>
</evidence>
<dbReference type="InterPro" id="IPR036390">
    <property type="entry name" value="WH_DNA-bd_sf"/>
</dbReference>
<evidence type="ECO:0000313" key="6">
    <source>
        <dbReference type="EMBL" id="MFD1419264.1"/>
    </source>
</evidence>
<dbReference type="RefSeq" id="WP_125675441.1">
    <property type="nucleotide sequence ID" value="NZ_JBHTOI010000049.1"/>
</dbReference>
<dbReference type="SUPFAM" id="SSF46785">
    <property type="entry name" value="Winged helix' DNA-binding domain"/>
    <property type="match status" value="1"/>
</dbReference>
<dbReference type="Pfam" id="PF00126">
    <property type="entry name" value="HTH_1"/>
    <property type="match status" value="1"/>
</dbReference>
<dbReference type="InterPro" id="IPR036388">
    <property type="entry name" value="WH-like_DNA-bd_sf"/>
</dbReference>
<dbReference type="PANTHER" id="PTHR30126:SF40">
    <property type="entry name" value="HTH-TYPE TRANSCRIPTIONAL REGULATOR GLTR"/>
    <property type="match status" value="1"/>
</dbReference>
<feature type="domain" description="HTH lysR-type" evidence="5">
    <location>
        <begin position="1"/>
        <end position="58"/>
    </location>
</feature>
<keyword evidence="7" id="KW-1185">Reference proteome</keyword>
<reference evidence="7" key="1">
    <citation type="journal article" date="2019" name="Int. J. Syst. Evol. Microbiol.">
        <title>The Global Catalogue of Microorganisms (GCM) 10K type strain sequencing project: providing services to taxonomists for standard genome sequencing and annotation.</title>
        <authorList>
            <consortium name="The Broad Institute Genomics Platform"/>
            <consortium name="The Broad Institute Genome Sequencing Center for Infectious Disease"/>
            <person name="Wu L."/>
            <person name="Ma J."/>
        </authorList>
    </citation>
    <scope>NUCLEOTIDE SEQUENCE [LARGE SCALE GENOMIC DNA]</scope>
    <source>
        <strain evidence="7">CCM 8936</strain>
    </source>
</reference>
<name>A0ABW4BZ56_9LACO</name>
<evidence type="ECO:0000256" key="1">
    <source>
        <dbReference type="ARBA" id="ARBA00009437"/>
    </source>
</evidence>
<dbReference type="PROSITE" id="PS50931">
    <property type="entry name" value="HTH_LYSR"/>
    <property type="match status" value="1"/>
</dbReference>
<dbReference type="InterPro" id="IPR005119">
    <property type="entry name" value="LysR_subst-bd"/>
</dbReference>
<proteinExistence type="inferred from homology"/>
<evidence type="ECO:0000256" key="4">
    <source>
        <dbReference type="ARBA" id="ARBA00023163"/>
    </source>
</evidence>
<dbReference type="PRINTS" id="PR00039">
    <property type="entry name" value="HTHLYSR"/>
</dbReference>
<evidence type="ECO:0000313" key="7">
    <source>
        <dbReference type="Proteomes" id="UP001597251"/>
    </source>
</evidence>
<dbReference type="Gene3D" id="3.40.190.10">
    <property type="entry name" value="Periplasmic binding protein-like II"/>
    <property type="match status" value="2"/>
</dbReference>
<evidence type="ECO:0000256" key="3">
    <source>
        <dbReference type="ARBA" id="ARBA00023125"/>
    </source>
</evidence>
<keyword evidence="4" id="KW-0804">Transcription</keyword>
<keyword evidence="3" id="KW-0238">DNA-binding</keyword>
<sequence length="287" mass="32715">MLDKRFKTLAILSETLSYTKAAQLLFVTQPAVSQQISSLENELNLTLVTKHNNKIKMTSSGIALADYAKKISLESSRLIDSLQHEKNSNQLKMGCTLSLSTTLLPEFIKKLTGKFRITTTEINNTEHVLAKIRDGKIDFGLIEGNFNKKEFDSIQIKREPFICVANHELTFEKAISIDKLFDQNILVREPGSGSRDILENWLAIQNFQIHDFQNVSEISSPTTIIQLLKQNLGISFMYKSLVENELQHGLLNQILIKGFNIEHPINLVFLKDSYFIDMYREVASDFE</sequence>
<dbReference type="SUPFAM" id="SSF53850">
    <property type="entry name" value="Periplasmic binding protein-like II"/>
    <property type="match status" value="1"/>
</dbReference>
<comment type="similarity">
    <text evidence="1">Belongs to the LysR transcriptional regulatory family.</text>
</comment>
<dbReference type="EMBL" id="JBHTOI010000049">
    <property type="protein sequence ID" value="MFD1419264.1"/>
    <property type="molecule type" value="Genomic_DNA"/>
</dbReference>
<dbReference type="Gene3D" id="1.10.10.10">
    <property type="entry name" value="Winged helix-like DNA-binding domain superfamily/Winged helix DNA-binding domain"/>
    <property type="match status" value="1"/>
</dbReference>
<accession>A0ABW4BZ56</accession>